<dbReference type="GO" id="GO:0009036">
    <property type="term" value="F:type II site-specific deoxyribonuclease activity"/>
    <property type="evidence" value="ECO:0007669"/>
    <property type="project" value="InterPro"/>
</dbReference>
<comment type="caution">
    <text evidence="1">The sequence shown here is derived from an EMBL/GenBank/DDBJ whole genome shotgun (WGS) entry which is preliminary data.</text>
</comment>
<accession>A0A940DK44</accession>
<proteinExistence type="predicted"/>
<organism evidence="1 2">
    <name type="scientific">Candidatus Aphodosoma intestinipullorum</name>
    <dbReference type="NCBI Taxonomy" id="2840674"/>
    <lineage>
        <taxon>Bacteria</taxon>
        <taxon>Pseudomonadati</taxon>
        <taxon>Bacteroidota</taxon>
        <taxon>Bacteroidia</taxon>
        <taxon>Bacteroidales</taxon>
        <taxon>Candidatus Aphodosoma</taxon>
    </lineage>
</organism>
<name>A0A940DK44_9BACT</name>
<dbReference type="Pfam" id="PF09553">
    <property type="entry name" value="RE_Eco47II"/>
    <property type="match status" value="1"/>
</dbReference>
<gene>
    <name evidence="1" type="ORF">IAC51_04770</name>
</gene>
<dbReference type="AlphaFoldDB" id="A0A940DK44"/>
<dbReference type="EMBL" id="JADIMV010000079">
    <property type="protein sequence ID" value="MBO8439946.1"/>
    <property type="molecule type" value="Genomic_DNA"/>
</dbReference>
<reference evidence="1" key="1">
    <citation type="submission" date="2020-10" db="EMBL/GenBank/DDBJ databases">
        <authorList>
            <person name="Gilroy R."/>
        </authorList>
    </citation>
    <scope>NUCLEOTIDE SEQUENCE</scope>
    <source>
        <strain evidence="1">3924</strain>
    </source>
</reference>
<keyword evidence="1" id="KW-0540">Nuclease</keyword>
<keyword evidence="1" id="KW-0378">Hydrolase</keyword>
<evidence type="ECO:0000313" key="1">
    <source>
        <dbReference type="EMBL" id="MBO8439946.1"/>
    </source>
</evidence>
<dbReference type="Proteomes" id="UP000712007">
    <property type="component" value="Unassembled WGS sequence"/>
</dbReference>
<protein>
    <submittedName>
        <fullName evidence="1">Eco47II family restriction endonuclease</fullName>
    </submittedName>
</protein>
<reference evidence="1" key="2">
    <citation type="journal article" date="2021" name="PeerJ">
        <title>Extensive microbial diversity within the chicken gut microbiome revealed by metagenomics and culture.</title>
        <authorList>
            <person name="Gilroy R."/>
            <person name="Ravi A."/>
            <person name="Getino M."/>
            <person name="Pursley I."/>
            <person name="Horton D.L."/>
            <person name="Alikhan N.F."/>
            <person name="Baker D."/>
            <person name="Gharbi K."/>
            <person name="Hall N."/>
            <person name="Watson M."/>
            <person name="Adriaenssens E.M."/>
            <person name="Foster-Nyarko E."/>
            <person name="Jarju S."/>
            <person name="Secka A."/>
            <person name="Antonio M."/>
            <person name="Oren A."/>
            <person name="Chaudhuri R.R."/>
            <person name="La Ragione R."/>
            <person name="Hildebrand F."/>
            <person name="Pallen M.J."/>
        </authorList>
    </citation>
    <scope>NUCLEOTIDE SEQUENCE</scope>
    <source>
        <strain evidence="1">3924</strain>
    </source>
</reference>
<keyword evidence="1" id="KW-0255">Endonuclease</keyword>
<evidence type="ECO:0000313" key="2">
    <source>
        <dbReference type="Proteomes" id="UP000712007"/>
    </source>
</evidence>
<dbReference type="GO" id="GO:0009307">
    <property type="term" value="P:DNA restriction-modification system"/>
    <property type="evidence" value="ECO:0007669"/>
    <property type="project" value="InterPro"/>
</dbReference>
<dbReference type="GO" id="GO:0003677">
    <property type="term" value="F:DNA binding"/>
    <property type="evidence" value="ECO:0007669"/>
    <property type="project" value="InterPro"/>
</dbReference>
<sequence length="249" mass="28857">MDREYNLGFISDNDIRQHVKDTVMTYRTAISLGEFNRNIVDPIKLTFDSKVYQRPIETVIDNECLRQIDKSNNNAIGYFHQNLFKYAGNGWEVPANGVTGYDIQNPSLHIYAELKNKHNTMNSASSQKTYIKMQRTILEDDQSVCMLVEVIARKSQNIKWDIQIDGRQYAHDRIRRVSIDKFYGIVFNDETAFSKLCRALPTILDDVLSDITINLGSNSVFEDLRQISPDILRSLYLLAFKTYDGFDRF</sequence>
<dbReference type="InterPro" id="IPR019057">
    <property type="entry name" value="Restrct_endonuc_II_Eco47II"/>
</dbReference>